<gene>
    <name evidence="1" type="ORF">KME60_15435</name>
</gene>
<evidence type="ECO:0000313" key="2">
    <source>
        <dbReference type="Proteomes" id="UP000729701"/>
    </source>
</evidence>
<proteinExistence type="predicted"/>
<dbReference type="EMBL" id="JAHHGZ010000015">
    <property type="protein sequence ID" value="MBW4668775.1"/>
    <property type="molecule type" value="Genomic_DNA"/>
</dbReference>
<dbReference type="Proteomes" id="UP000729701">
    <property type="component" value="Unassembled WGS sequence"/>
</dbReference>
<evidence type="ECO:0000313" key="1">
    <source>
        <dbReference type="EMBL" id="MBW4668775.1"/>
    </source>
</evidence>
<organism evidence="1 2">
    <name type="scientific">Cyanomargarita calcarea GSE-NOS-MK-12-04C</name>
    <dbReference type="NCBI Taxonomy" id="2839659"/>
    <lineage>
        <taxon>Bacteria</taxon>
        <taxon>Bacillati</taxon>
        <taxon>Cyanobacteriota</taxon>
        <taxon>Cyanophyceae</taxon>
        <taxon>Nostocales</taxon>
        <taxon>Cyanomargaritaceae</taxon>
        <taxon>Cyanomargarita</taxon>
    </lineage>
</organism>
<protein>
    <submittedName>
        <fullName evidence="1">Uncharacterized protein</fullName>
    </submittedName>
</protein>
<accession>A0A951UVB9</accession>
<reference evidence="1" key="2">
    <citation type="journal article" date="2022" name="Microbiol. Resour. Announc.">
        <title>Metagenome Sequencing to Explore Phylogenomics of Terrestrial Cyanobacteria.</title>
        <authorList>
            <person name="Ward R.D."/>
            <person name="Stajich J.E."/>
            <person name="Johansen J.R."/>
            <person name="Huntemann M."/>
            <person name="Clum A."/>
            <person name="Foster B."/>
            <person name="Foster B."/>
            <person name="Roux S."/>
            <person name="Palaniappan K."/>
            <person name="Varghese N."/>
            <person name="Mukherjee S."/>
            <person name="Reddy T.B.K."/>
            <person name="Daum C."/>
            <person name="Copeland A."/>
            <person name="Chen I.A."/>
            <person name="Ivanova N.N."/>
            <person name="Kyrpides N.C."/>
            <person name="Shapiro N."/>
            <person name="Eloe-Fadrosh E.A."/>
            <person name="Pietrasiak N."/>
        </authorList>
    </citation>
    <scope>NUCLEOTIDE SEQUENCE</scope>
    <source>
        <strain evidence="1">GSE-NOS-MK-12-04C</strain>
    </source>
</reference>
<name>A0A951UVB9_9CYAN</name>
<reference evidence="1" key="1">
    <citation type="submission" date="2021-05" db="EMBL/GenBank/DDBJ databases">
        <authorList>
            <person name="Pietrasiak N."/>
            <person name="Ward R."/>
            <person name="Stajich J.E."/>
            <person name="Kurbessoian T."/>
        </authorList>
    </citation>
    <scope>NUCLEOTIDE SEQUENCE</scope>
    <source>
        <strain evidence="1">GSE-NOS-MK-12-04C</strain>
    </source>
</reference>
<comment type="caution">
    <text evidence="1">The sequence shown here is derived from an EMBL/GenBank/DDBJ whole genome shotgun (WGS) entry which is preliminary data.</text>
</comment>
<dbReference type="AlphaFoldDB" id="A0A951UVB9"/>
<sequence>MKSYLITKLLVELIGIGGIVTPSMAQNNLNYSTEKTQLTANNLSGLPGQTVKQVIAWSRSHKFLPPLQAVQKLEDHYPDYQSIIKLGQKLGQSASYISFEVFVNSNKIVESQTVDYRDYSRMRPSLSFTQKDSEGLKLIQKIYSEQIKKDFIRAKQVESRKSNLSNNFKINIYQGKLFIYQTFNDTNSSQFSIFRPEALNRLLKN</sequence>